<dbReference type="VEuPathDB" id="FungiDB:PPTG_02361"/>
<dbReference type="EMBL" id="KI678868">
    <property type="protein sequence ID" value="ETL96620.1"/>
    <property type="molecule type" value="Genomic_DNA"/>
</dbReference>
<dbReference type="Proteomes" id="UP000054423">
    <property type="component" value="Unassembled WGS sequence"/>
</dbReference>
<organism evidence="2 4">
    <name type="scientific">Phytophthora nicotianae</name>
    <name type="common">Potato buckeye rot agent</name>
    <name type="synonym">Phytophthora parasitica</name>
    <dbReference type="NCBI Taxonomy" id="4792"/>
    <lineage>
        <taxon>Eukaryota</taxon>
        <taxon>Sar</taxon>
        <taxon>Stramenopiles</taxon>
        <taxon>Oomycota</taxon>
        <taxon>Peronosporomycetes</taxon>
        <taxon>Peronosporales</taxon>
        <taxon>Peronosporaceae</taxon>
        <taxon>Phytophthora</taxon>
    </lineage>
</organism>
<feature type="compositionally biased region" description="Basic residues" evidence="1">
    <location>
        <begin position="80"/>
        <end position="91"/>
    </location>
</feature>
<dbReference type="OrthoDB" id="118962at2759"/>
<protein>
    <submittedName>
        <fullName evidence="2">Uncharacterized protein</fullName>
    </submittedName>
</protein>
<evidence type="ECO:0000313" key="4">
    <source>
        <dbReference type="Proteomes" id="UP000053864"/>
    </source>
</evidence>
<reference evidence="2 4" key="2">
    <citation type="submission" date="2013-11" db="EMBL/GenBank/DDBJ databases">
        <title>The Genome Sequence of Phytophthora parasitica CJ05E6.</title>
        <authorList>
            <consortium name="The Broad Institute Genomics Platform"/>
            <person name="Russ C."/>
            <person name="Tyler B."/>
            <person name="Panabieres F."/>
            <person name="Shan W."/>
            <person name="Tripathy S."/>
            <person name="Grunwald N."/>
            <person name="Machado M."/>
            <person name="Johnson C.S."/>
            <person name="Arredondo F."/>
            <person name="Hong C."/>
            <person name="Coffey M."/>
            <person name="Young S.K."/>
            <person name="Zeng Q."/>
            <person name="Gargeya S."/>
            <person name="Fitzgerald M."/>
            <person name="Abouelleil A."/>
            <person name="Alvarado L."/>
            <person name="Chapman S.B."/>
            <person name="Gainer-Dewar J."/>
            <person name="Goldberg J."/>
            <person name="Griggs A."/>
            <person name="Gujja S."/>
            <person name="Hansen M."/>
            <person name="Howarth C."/>
            <person name="Imamovic A."/>
            <person name="Ireland A."/>
            <person name="Larimer J."/>
            <person name="McCowan C."/>
            <person name="Murphy C."/>
            <person name="Pearson M."/>
            <person name="Poon T.W."/>
            <person name="Priest M."/>
            <person name="Roberts A."/>
            <person name="Saif S."/>
            <person name="Shea T."/>
            <person name="Sykes S."/>
            <person name="Wortman J."/>
            <person name="Nusbaum C."/>
            <person name="Birren B."/>
        </authorList>
    </citation>
    <scope>NUCLEOTIDE SEQUENCE [LARGE SCALE GENOMIC DNA]</scope>
    <source>
        <strain evidence="2 4">CJ05E6</strain>
    </source>
</reference>
<gene>
    <name evidence="2" type="ORF">L916_06048</name>
    <name evidence="3" type="ORF">L917_05927</name>
</gene>
<name>W2JCF5_PHYNI</name>
<proteinExistence type="predicted"/>
<dbReference type="AlphaFoldDB" id="W2JCF5"/>
<dbReference type="EMBL" id="KI672157">
    <property type="protein sequence ID" value="ETL43437.1"/>
    <property type="molecule type" value="Genomic_DNA"/>
</dbReference>
<reference evidence="3" key="1">
    <citation type="submission" date="2013-11" db="EMBL/GenBank/DDBJ databases">
        <title>The Genome Sequence of Phytophthora parasitica CHvinca01.</title>
        <authorList>
            <consortium name="The Broad Institute Genomics Platform"/>
            <person name="Russ C."/>
            <person name="Tyler B."/>
            <person name="Panabieres F."/>
            <person name="Shan W."/>
            <person name="Tripathy S."/>
            <person name="Grunwald N."/>
            <person name="Machado M."/>
            <person name="Johnson C.S."/>
            <person name="Arredondo F."/>
            <person name="Hong C."/>
            <person name="Coffey M."/>
            <person name="Young S.K."/>
            <person name="Zeng Q."/>
            <person name="Gargeya S."/>
            <person name="Fitzgerald M."/>
            <person name="Abouelleil A."/>
            <person name="Alvarado L."/>
            <person name="Chapman S.B."/>
            <person name="Gainer-Dewar J."/>
            <person name="Goldberg J."/>
            <person name="Griggs A."/>
            <person name="Gujja S."/>
            <person name="Hansen M."/>
            <person name="Howarth C."/>
            <person name="Imamovic A."/>
            <person name="Ireland A."/>
            <person name="Larimer J."/>
            <person name="McCowan C."/>
            <person name="Murphy C."/>
            <person name="Pearson M."/>
            <person name="Poon T.W."/>
            <person name="Priest M."/>
            <person name="Roberts A."/>
            <person name="Saif S."/>
            <person name="Shea T."/>
            <person name="Sykes S."/>
            <person name="Wortman J."/>
            <person name="Nusbaum C."/>
            <person name="Birren B."/>
        </authorList>
    </citation>
    <scope>NUCLEOTIDE SEQUENCE [LARGE SCALE GENOMIC DNA]</scope>
    <source>
        <strain evidence="3">CHvinca01</strain>
    </source>
</reference>
<sequence>MELLVFATLGVVVTAIVALIIHARQRSPTTTETDSSDDETSGGLSINVVADHDEKDSLLPKFTGLLRSPWHGSAAEQKKQPKMKRLARKGSRSMPLTVSLPLRKKRKPTEVPVKKIHVPYFFPLLDETAEWWQAQQSTSDEPQPTPEQEPGTNLESHKGEGELSSSNQSKADAKIVAAPAKKLLQADRAHYSTVVKLATTPIQVGAK</sequence>
<dbReference type="OMA" id="HCMGRRE"/>
<dbReference type="Proteomes" id="UP000053864">
    <property type="component" value="Unassembled WGS sequence"/>
</dbReference>
<feature type="region of interest" description="Disordered" evidence="1">
    <location>
        <begin position="70"/>
        <end position="103"/>
    </location>
</feature>
<accession>W2JCF5</accession>
<evidence type="ECO:0000313" key="2">
    <source>
        <dbReference type="EMBL" id="ETL43437.1"/>
    </source>
</evidence>
<evidence type="ECO:0000313" key="3">
    <source>
        <dbReference type="EMBL" id="ETL96620.1"/>
    </source>
</evidence>
<feature type="region of interest" description="Disordered" evidence="1">
    <location>
        <begin position="133"/>
        <end position="173"/>
    </location>
</feature>
<evidence type="ECO:0000256" key="1">
    <source>
        <dbReference type="SAM" id="MobiDB-lite"/>
    </source>
</evidence>